<keyword evidence="2" id="KW-1185">Reference proteome</keyword>
<dbReference type="EMBL" id="MU394326">
    <property type="protein sequence ID" value="KAI6085372.1"/>
    <property type="molecule type" value="Genomic_DNA"/>
</dbReference>
<gene>
    <name evidence="1" type="ORF">F4821DRAFT_151254</name>
</gene>
<accession>A0ACC0CY51</accession>
<comment type="caution">
    <text evidence="1">The sequence shown here is derived from an EMBL/GenBank/DDBJ whole genome shotgun (WGS) entry which is preliminary data.</text>
</comment>
<sequence length="855" mass="93803">MLTHFVAIVVGTLLVPDLVKADDLSALWIEPSLQWYGIDGNWSSMGLFVGEPAQEIDVTVSTSLSELWVVETGGCSPNALCTSARGGVFDTSASHSWSPLGAWQLGLEYLGLGGNGDYGMETVVVYDSVRRWQTSFNKQVVAGINETGYYTGFFGLGITPGRFNDVVAQSPIAALVEQSGVIPSHSYGYTAGAYYGGERGTPLSLTLGGYDANRFEPHDINFSLNTSSRQPEVLVRAITASVSDADKAPTEWSTPSMPLLSFNESVTALLDSSTPYLWLPQTICDRFAASLNLTWNETFGLYLFSDNDNLDRYRSSPDLSFTFTLSSEDNRDNFGQPLDVAGVVNITVSANAFIQNFRYPFMNLIEYGAPAVPYFPLKRTEDGNRVIIGRSFFQEAYIITNYETSTFSVHKAKFPEKPLRDTSIQTIAAYDRSPYPGPPLQADNDGASLTQSQIIGMAIGICFISIVAIAIFFIVRRSRRKQRAAEAEDNTEENFKDKASTLETSPPTTPVARMVSKMSRNCQGKKVKAMKGASREEREDNKDLDVYEFAADQSHERYELPAPEPVELDDTMIKEAMDTSKVARRTSGYEFAKQQLERQKKGLMPEYIPRVVEAPAKSYHSVSPTDVSPTSQQYLTSNRTLETPSPTSSPTYDTFSNNIPSPLSSHSDWTNRVPEFYSPIGFVPAQTLSHSTSNPTLTDAPSSPSSLDSPGTHSLARSASTTGFMTSHIPLAPPTASVQRAPIDASRVICLGPLPDNVRLPNQPPAQPTIPGILHLDGQAINYPPMPPIPSTDEYSHRASRRVSTADTLGSNYTVEEEARLAAVREVADTFGRIDGDDLIHIPQPALKRYSWEEQ</sequence>
<keyword evidence="1" id="KW-0378">Hydrolase</keyword>
<organism evidence="1 2">
    <name type="scientific">Hypoxylon rubiginosum</name>
    <dbReference type="NCBI Taxonomy" id="110542"/>
    <lineage>
        <taxon>Eukaryota</taxon>
        <taxon>Fungi</taxon>
        <taxon>Dikarya</taxon>
        <taxon>Ascomycota</taxon>
        <taxon>Pezizomycotina</taxon>
        <taxon>Sordariomycetes</taxon>
        <taxon>Xylariomycetidae</taxon>
        <taxon>Xylariales</taxon>
        <taxon>Hypoxylaceae</taxon>
        <taxon>Hypoxylon</taxon>
    </lineage>
</organism>
<name>A0ACC0CY51_9PEZI</name>
<keyword evidence="1" id="KW-0645">Protease</keyword>
<evidence type="ECO:0000313" key="2">
    <source>
        <dbReference type="Proteomes" id="UP001497680"/>
    </source>
</evidence>
<reference evidence="1 2" key="1">
    <citation type="journal article" date="2022" name="New Phytol.">
        <title>Ecological generalism drives hyperdiversity of secondary metabolite gene clusters in xylarialean endophytes.</title>
        <authorList>
            <person name="Franco M.E.E."/>
            <person name="Wisecaver J.H."/>
            <person name="Arnold A.E."/>
            <person name="Ju Y.M."/>
            <person name="Slot J.C."/>
            <person name="Ahrendt S."/>
            <person name="Moore L.P."/>
            <person name="Eastman K.E."/>
            <person name="Scott K."/>
            <person name="Konkel Z."/>
            <person name="Mondo S.J."/>
            <person name="Kuo A."/>
            <person name="Hayes R.D."/>
            <person name="Haridas S."/>
            <person name="Andreopoulos B."/>
            <person name="Riley R."/>
            <person name="LaButti K."/>
            <person name="Pangilinan J."/>
            <person name="Lipzen A."/>
            <person name="Amirebrahimi M."/>
            <person name="Yan J."/>
            <person name="Adam C."/>
            <person name="Keymanesh K."/>
            <person name="Ng V."/>
            <person name="Louie K."/>
            <person name="Northen T."/>
            <person name="Drula E."/>
            <person name="Henrissat B."/>
            <person name="Hsieh H.M."/>
            <person name="Youens-Clark K."/>
            <person name="Lutzoni F."/>
            <person name="Miadlikowska J."/>
            <person name="Eastwood D.C."/>
            <person name="Hamelin R.C."/>
            <person name="Grigoriev I.V."/>
            <person name="U'Ren J.M."/>
        </authorList>
    </citation>
    <scope>NUCLEOTIDE SEQUENCE [LARGE SCALE GENOMIC DNA]</scope>
    <source>
        <strain evidence="1 2">ER1909</strain>
    </source>
</reference>
<evidence type="ECO:0000313" key="1">
    <source>
        <dbReference type="EMBL" id="KAI6085372.1"/>
    </source>
</evidence>
<proteinExistence type="predicted"/>
<dbReference type="Proteomes" id="UP001497680">
    <property type="component" value="Unassembled WGS sequence"/>
</dbReference>
<protein>
    <submittedName>
        <fullName evidence="1">Acid protease</fullName>
    </submittedName>
</protein>